<evidence type="ECO:0000256" key="2">
    <source>
        <dbReference type="SAM" id="MobiDB-lite"/>
    </source>
</evidence>
<organism evidence="3 4">
    <name type="scientific">Cymbomonas tetramitiformis</name>
    <dbReference type="NCBI Taxonomy" id="36881"/>
    <lineage>
        <taxon>Eukaryota</taxon>
        <taxon>Viridiplantae</taxon>
        <taxon>Chlorophyta</taxon>
        <taxon>Pyramimonadophyceae</taxon>
        <taxon>Pyramimonadales</taxon>
        <taxon>Pyramimonadaceae</taxon>
        <taxon>Cymbomonas</taxon>
    </lineage>
</organism>
<comment type="similarity">
    <text evidence="1">Belongs to the sel-1 family.</text>
</comment>
<dbReference type="EMBL" id="LGRX02008752">
    <property type="protein sequence ID" value="KAK3272867.1"/>
    <property type="molecule type" value="Genomic_DNA"/>
</dbReference>
<reference evidence="3 4" key="1">
    <citation type="journal article" date="2015" name="Genome Biol. Evol.">
        <title>Comparative Genomics of a Bacterivorous Green Alga Reveals Evolutionary Causalities and Consequences of Phago-Mixotrophic Mode of Nutrition.</title>
        <authorList>
            <person name="Burns J.A."/>
            <person name="Paasch A."/>
            <person name="Narechania A."/>
            <person name="Kim E."/>
        </authorList>
    </citation>
    <scope>NUCLEOTIDE SEQUENCE [LARGE SCALE GENOMIC DNA]</scope>
    <source>
        <strain evidence="3 4">PLY_AMNH</strain>
    </source>
</reference>
<dbReference type="Pfam" id="PF08238">
    <property type="entry name" value="Sel1"/>
    <property type="match status" value="6"/>
</dbReference>
<name>A0AAE0L5S1_9CHLO</name>
<evidence type="ECO:0000313" key="3">
    <source>
        <dbReference type="EMBL" id="KAK3272867.1"/>
    </source>
</evidence>
<feature type="region of interest" description="Disordered" evidence="2">
    <location>
        <begin position="1"/>
        <end position="22"/>
    </location>
</feature>
<proteinExistence type="inferred from homology"/>
<evidence type="ECO:0000313" key="4">
    <source>
        <dbReference type="Proteomes" id="UP001190700"/>
    </source>
</evidence>
<dbReference type="InterPro" id="IPR011990">
    <property type="entry name" value="TPR-like_helical_dom_sf"/>
</dbReference>
<sequence>MPGQQRRYSGKKKQGDAFRYSGEDKKPVKVSLKVVDGSLQVQFSVNGSTKYGEQWIDPAEAKMRKSAMHGRDGKVAFLLGGLYLEGPGPPEGPPKNDEEGVRFIRIAAEKGHVKAARVLASMYERGGLVPRDLQQARILYEFAAKMGDLRAQDCLGCMFMKGEGGPRDASAAEQLWRIAAERGFANAQYNLGEVHFGRRAYVSAAHCWSLAVEQQHGDACWRMGQLYEEGYGVDKDPGKALQLWGQGAAHGSADCQCWLGTAYLTGFGGVEKDYNTARSLLQQAADQGHKRAVEKLRKCIQKIEAEA</sequence>
<gene>
    <name evidence="3" type="ORF">CYMTET_18858</name>
</gene>
<dbReference type="Gene3D" id="1.25.40.10">
    <property type="entry name" value="Tetratricopeptide repeat domain"/>
    <property type="match status" value="2"/>
</dbReference>
<accession>A0AAE0L5S1</accession>
<dbReference type="InterPro" id="IPR006597">
    <property type="entry name" value="Sel1-like"/>
</dbReference>
<dbReference type="InterPro" id="IPR050767">
    <property type="entry name" value="Sel1_AlgK"/>
</dbReference>
<dbReference type="PANTHER" id="PTHR11102">
    <property type="entry name" value="SEL-1-LIKE PROTEIN"/>
    <property type="match status" value="1"/>
</dbReference>
<dbReference type="AlphaFoldDB" id="A0AAE0L5S1"/>
<keyword evidence="4" id="KW-1185">Reference proteome</keyword>
<comment type="caution">
    <text evidence="3">The sequence shown here is derived from an EMBL/GenBank/DDBJ whole genome shotgun (WGS) entry which is preliminary data.</text>
</comment>
<dbReference type="SUPFAM" id="SSF81901">
    <property type="entry name" value="HCP-like"/>
    <property type="match status" value="2"/>
</dbReference>
<dbReference type="PANTHER" id="PTHR11102:SF160">
    <property type="entry name" value="ERAD-ASSOCIATED E3 UBIQUITIN-PROTEIN LIGASE COMPONENT HRD3"/>
    <property type="match status" value="1"/>
</dbReference>
<protein>
    <submittedName>
        <fullName evidence="3">Uncharacterized protein</fullName>
    </submittedName>
</protein>
<evidence type="ECO:0000256" key="1">
    <source>
        <dbReference type="ARBA" id="ARBA00038101"/>
    </source>
</evidence>
<dbReference type="SMART" id="SM00671">
    <property type="entry name" value="SEL1"/>
    <property type="match status" value="6"/>
</dbReference>
<feature type="compositionally biased region" description="Basic and acidic residues" evidence="2">
    <location>
        <begin position="13"/>
        <end position="22"/>
    </location>
</feature>
<dbReference type="Proteomes" id="UP001190700">
    <property type="component" value="Unassembled WGS sequence"/>
</dbReference>